<name>A0ABT0KEE9_9GAMM</name>
<evidence type="ECO:0000313" key="1">
    <source>
        <dbReference type="EMBL" id="MCL1030287.1"/>
    </source>
</evidence>
<dbReference type="EMBL" id="JAGQDC010000011">
    <property type="protein sequence ID" value="MCL1030287.1"/>
    <property type="molecule type" value="Genomic_DNA"/>
</dbReference>
<dbReference type="Proteomes" id="UP001165275">
    <property type="component" value="Unassembled WGS sequence"/>
</dbReference>
<comment type="caution">
    <text evidence="1">The sequence shown here is derived from an EMBL/GenBank/DDBJ whole genome shotgun (WGS) entry which is preliminary data.</text>
</comment>
<accession>A0ABT0KEE9</accession>
<dbReference type="RefSeq" id="WP_248946444.1">
    <property type="nucleotide sequence ID" value="NZ_CBCSGY010000101.1"/>
</dbReference>
<sequence>MVGEVVRVNRRAINAVAERKAVDTPLLKADIAYASFTEVSGPVRITGGFTHGTTTGKSRTGATVRVEIEPMPGETTQATFKVKGKFEVGSSPANMANFLLKNNFFEHMLALKISQFIGTIGEVNIVKKLMGASPRFHLYQEGATTATPLLNLNVVAGSVTHLQHSRTKNGLDIIAKVVNPSPPPPHFWAIFEIKTKAMHEKDVPPLAQYQGELAVKQREGIDYVIKTIEKALKANEKNPSGFIMDRDKIKEMRKLLFALNAQKINGDNRVLGFVIGQGIDKEYKAVKNSISSEGLQQITLWFGNKSLVKEKFGVDIMEHSQVVKNGSFN</sequence>
<proteinExistence type="predicted"/>
<organism evidence="1 2">
    <name type="scientific">Serratia silvae</name>
    <dbReference type="NCBI Taxonomy" id="2824122"/>
    <lineage>
        <taxon>Bacteria</taxon>
        <taxon>Pseudomonadati</taxon>
        <taxon>Pseudomonadota</taxon>
        <taxon>Gammaproteobacteria</taxon>
        <taxon>Enterobacterales</taxon>
        <taxon>Yersiniaceae</taxon>
        <taxon>Serratia</taxon>
    </lineage>
</organism>
<evidence type="ECO:0000313" key="2">
    <source>
        <dbReference type="Proteomes" id="UP001165275"/>
    </source>
</evidence>
<reference evidence="1" key="1">
    <citation type="submission" date="2021-04" db="EMBL/GenBank/DDBJ databases">
        <title>Genome sequence of Serratia sp. arafor3.</title>
        <authorList>
            <person name="Besaury L."/>
        </authorList>
    </citation>
    <scope>NUCLEOTIDE SEQUENCE</scope>
    <source>
        <strain evidence="1">Arafor3</strain>
    </source>
</reference>
<keyword evidence="2" id="KW-1185">Reference proteome</keyword>
<gene>
    <name evidence="1" type="ORF">KAJ71_14805</name>
</gene>
<protein>
    <submittedName>
        <fullName evidence="1">Uncharacterized protein</fullName>
    </submittedName>
</protein>